<name>A0A965ZKB1_9SPHI</name>
<evidence type="ECO:0000256" key="3">
    <source>
        <dbReference type="SAM" id="SignalP"/>
    </source>
</evidence>
<dbReference type="EMBL" id="WWEO01000045">
    <property type="protein sequence ID" value="NCD72260.1"/>
    <property type="molecule type" value="Genomic_DNA"/>
</dbReference>
<dbReference type="Proteomes" id="UP000638732">
    <property type="component" value="Unassembled WGS sequence"/>
</dbReference>
<keyword evidence="6" id="KW-1185">Reference proteome</keyword>
<dbReference type="RefSeq" id="WP_166588212.1">
    <property type="nucleotide sequence ID" value="NZ_WWEO01000045.1"/>
</dbReference>
<protein>
    <recommendedName>
        <fullName evidence="4">Proteinase inhibitor I42 chagasin domain-containing protein</fullName>
    </recommendedName>
</protein>
<keyword evidence="1" id="KW-0646">Protease inhibitor</keyword>
<dbReference type="InterPro" id="IPR018990">
    <property type="entry name" value="Prot_inh_I42_chagasin"/>
</dbReference>
<evidence type="ECO:0000313" key="5">
    <source>
        <dbReference type="EMBL" id="NCD72260.1"/>
    </source>
</evidence>
<reference evidence="5" key="1">
    <citation type="submission" date="2020-01" db="EMBL/GenBank/DDBJ databases">
        <authorList>
            <person name="Seo Y.L."/>
        </authorList>
    </citation>
    <scope>NUCLEOTIDE SEQUENCE</scope>
    <source>
        <strain evidence="5">R11</strain>
    </source>
</reference>
<feature type="signal peptide" evidence="3">
    <location>
        <begin position="1"/>
        <end position="19"/>
    </location>
</feature>
<feature type="domain" description="Proteinase inhibitor I42 chagasin" evidence="4">
    <location>
        <begin position="43"/>
        <end position="117"/>
    </location>
</feature>
<comment type="caution">
    <text evidence="5">The sequence shown here is derived from an EMBL/GenBank/DDBJ whole genome shotgun (WGS) entry which is preliminary data.</text>
</comment>
<sequence length="132" mass="14053">MSPLSKCIILVAIIVSAIAACKKESVDADIKLTEADNGKLISVTRGETIAVTAGDPGDSGYQTIDPKFDATVLTLNSRSHQNPKNPKMLGDFGTNTWKFTAISTGKTTLKIPAVRGANTDTLWVFSNQITVN</sequence>
<dbReference type="PROSITE" id="PS51257">
    <property type="entry name" value="PROKAR_LIPOPROTEIN"/>
    <property type="match status" value="1"/>
</dbReference>
<dbReference type="Gene3D" id="2.60.40.2020">
    <property type="match status" value="1"/>
</dbReference>
<gene>
    <name evidence="5" type="ORF">GSY63_23050</name>
</gene>
<dbReference type="AlphaFoldDB" id="A0A965ZKB1"/>
<feature type="chain" id="PRO_5037607136" description="Proteinase inhibitor I42 chagasin domain-containing protein" evidence="3">
    <location>
        <begin position="20"/>
        <end position="132"/>
    </location>
</feature>
<keyword evidence="2" id="KW-0789">Thiol protease inhibitor</keyword>
<evidence type="ECO:0000256" key="2">
    <source>
        <dbReference type="ARBA" id="ARBA00022704"/>
    </source>
</evidence>
<dbReference type="GO" id="GO:0004869">
    <property type="term" value="F:cysteine-type endopeptidase inhibitor activity"/>
    <property type="evidence" value="ECO:0007669"/>
    <property type="project" value="UniProtKB-KW"/>
</dbReference>
<accession>A0A965ZKB1</accession>
<keyword evidence="3" id="KW-0732">Signal</keyword>
<dbReference type="SUPFAM" id="SSF141066">
    <property type="entry name" value="ICP-like"/>
    <property type="match status" value="1"/>
</dbReference>
<dbReference type="Pfam" id="PF09394">
    <property type="entry name" value="Inhibitor_I42"/>
    <property type="match status" value="1"/>
</dbReference>
<evidence type="ECO:0000313" key="6">
    <source>
        <dbReference type="Proteomes" id="UP000638732"/>
    </source>
</evidence>
<dbReference type="InterPro" id="IPR036331">
    <property type="entry name" value="Chagasin-like_sf"/>
</dbReference>
<evidence type="ECO:0000256" key="1">
    <source>
        <dbReference type="ARBA" id="ARBA00022690"/>
    </source>
</evidence>
<proteinExistence type="predicted"/>
<organism evidence="5 6">
    <name type="scientific">Mucilaginibacter agri</name>
    <dbReference type="NCBI Taxonomy" id="2695265"/>
    <lineage>
        <taxon>Bacteria</taxon>
        <taxon>Pseudomonadati</taxon>
        <taxon>Bacteroidota</taxon>
        <taxon>Sphingobacteriia</taxon>
        <taxon>Sphingobacteriales</taxon>
        <taxon>Sphingobacteriaceae</taxon>
        <taxon>Mucilaginibacter</taxon>
    </lineage>
</organism>
<evidence type="ECO:0000259" key="4">
    <source>
        <dbReference type="Pfam" id="PF09394"/>
    </source>
</evidence>
<reference evidence="5" key="2">
    <citation type="submission" date="2020-10" db="EMBL/GenBank/DDBJ databases">
        <title>Mucilaginibacter sp. nov., isolated from soil.</title>
        <authorList>
            <person name="Jeon C.O."/>
        </authorList>
    </citation>
    <scope>NUCLEOTIDE SEQUENCE</scope>
    <source>
        <strain evidence="5">R11</strain>
    </source>
</reference>